<dbReference type="Proteomes" id="UP000308054">
    <property type="component" value="Unassembled WGS sequence"/>
</dbReference>
<dbReference type="EMBL" id="SRXW01000002">
    <property type="protein sequence ID" value="TGY88966.1"/>
    <property type="molecule type" value="Genomic_DNA"/>
</dbReference>
<protein>
    <submittedName>
        <fullName evidence="2">Uncharacterized protein</fullName>
    </submittedName>
</protein>
<keyword evidence="3" id="KW-1185">Reference proteome</keyword>
<evidence type="ECO:0000256" key="1">
    <source>
        <dbReference type="SAM" id="Phobius"/>
    </source>
</evidence>
<comment type="caution">
    <text evidence="2">The sequence shown here is derived from an EMBL/GenBank/DDBJ whole genome shotgun (WGS) entry which is preliminary data.</text>
</comment>
<dbReference type="AlphaFoldDB" id="A0A4S2H0G0"/>
<evidence type="ECO:0000313" key="3">
    <source>
        <dbReference type="Proteomes" id="UP000308054"/>
    </source>
</evidence>
<gene>
    <name evidence="2" type="ORF">E5163_07475</name>
</gene>
<keyword evidence="1" id="KW-0812">Transmembrane</keyword>
<keyword evidence="1" id="KW-0472">Membrane</keyword>
<reference evidence="2 3" key="1">
    <citation type="journal article" date="2017" name="Int. J. Syst. Evol. Microbiol.">
        <title>Marinicauda algicola sp. nov., isolated from a marine red alga Rhodosorus marinus.</title>
        <authorList>
            <person name="Jeong S.E."/>
            <person name="Jeon S.H."/>
            <person name="Chun B.H."/>
            <person name="Kim D.W."/>
            <person name="Jeon C.O."/>
        </authorList>
    </citation>
    <scope>NUCLEOTIDE SEQUENCE [LARGE SCALE GENOMIC DNA]</scope>
    <source>
        <strain evidence="2 3">JCM 31718</strain>
    </source>
</reference>
<sequence length="77" mass="8049">MSALPESAQIVILALAASLALGLPVRLVGLTATFRGIGIALGWARRRKFTVLAIGLAGAAAGLWSFEEVRDLVFSLI</sequence>
<evidence type="ECO:0000313" key="2">
    <source>
        <dbReference type="EMBL" id="TGY88966.1"/>
    </source>
</evidence>
<accession>A0A4S2H0G0</accession>
<keyword evidence="1" id="KW-1133">Transmembrane helix</keyword>
<dbReference type="RefSeq" id="WP_135995506.1">
    <property type="nucleotide sequence ID" value="NZ_CP071057.1"/>
</dbReference>
<feature type="transmembrane region" description="Helical" evidence="1">
    <location>
        <begin position="49"/>
        <end position="66"/>
    </location>
</feature>
<feature type="transmembrane region" description="Helical" evidence="1">
    <location>
        <begin position="12"/>
        <end position="37"/>
    </location>
</feature>
<name>A0A4S2H0G0_9PROT</name>
<proteinExistence type="predicted"/>
<organism evidence="2 3">
    <name type="scientific">Marinicauda algicola</name>
    <dbReference type="NCBI Taxonomy" id="2029849"/>
    <lineage>
        <taxon>Bacteria</taxon>
        <taxon>Pseudomonadati</taxon>
        <taxon>Pseudomonadota</taxon>
        <taxon>Alphaproteobacteria</taxon>
        <taxon>Maricaulales</taxon>
        <taxon>Maricaulaceae</taxon>
        <taxon>Marinicauda</taxon>
    </lineage>
</organism>